<evidence type="ECO:0000313" key="12">
    <source>
        <dbReference type="Proteomes" id="UP000806378"/>
    </source>
</evidence>
<gene>
    <name evidence="11" type="ORF">BT93_L5729</name>
</gene>
<dbReference type="InterPro" id="IPR002110">
    <property type="entry name" value="Ankyrin_rpt"/>
</dbReference>
<dbReference type="GO" id="GO:0005886">
    <property type="term" value="C:plasma membrane"/>
    <property type="evidence" value="ECO:0007669"/>
    <property type="project" value="TreeGrafter"/>
</dbReference>
<evidence type="ECO:0000313" key="11">
    <source>
        <dbReference type="EMBL" id="KAF7850220.1"/>
    </source>
</evidence>
<accession>A0A8T0CRP0</accession>
<feature type="transmembrane region" description="Helical" evidence="9">
    <location>
        <begin position="443"/>
        <end position="465"/>
    </location>
</feature>
<evidence type="ECO:0000256" key="8">
    <source>
        <dbReference type="SAM" id="MobiDB-lite"/>
    </source>
</evidence>
<dbReference type="SMART" id="SM00248">
    <property type="entry name" value="ANK"/>
    <property type="match status" value="8"/>
</dbReference>
<comment type="caution">
    <text evidence="11">The sequence shown here is derived from an EMBL/GenBank/DDBJ whole genome shotgun (WGS) entry which is preliminary data.</text>
</comment>
<dbReference type="PANTHER" id="PTHR24186:SF46">
    <property type="entry name" value="PROTEIN ACCELERATED CELL DEATH 6-LIKE"/>
    <property type="match status" value="1"/>
</dbReference>
<keyword evidence="3" id="KW-0677">Repeat</keyword>
<comment type="subcellular location">
    <subcellularLocation>
        <location evidence="1">Membrane</location>
        <topology evidence="1">Multi-pass membrane protein</topology>
    </subcellularLocation>
</comment>
<evidence type="ECO:0000256" key="9">
    <source>
        <dbReference type="SAM" id="Phobius"/>
    </source>
</evidence>
<proteinExistence type="predicted"/>
<feature type="region of interest" description="Disordered" evidence="8">
    <location>
        <begin position="621"/>
        <end position="642"/>
    </location>
</feature>
<name>A0A8T0CRP0_CORYI</name>
<feature type="repeat" description="ANK" evidence="7">
    <location>
        <begin position="270"/>
        <end position="302"/>
    </location>
</feature>
<keyword evidence="6 9" id="KW-0472">Membrane</keyword>
<dbReference type="InterPro" id="IPR036770">
    <property type="entry name" value="Ankyrin_rpt-contain_sf"/>
</dbReference>
<dbReference type="Gramene" id="rna-gnl|WGS:JABURB|Cocit.L5729.1">
    <property type="protein sequence ID" value="cds-KAF7850220.1"/>
    <property type="gene ID" value="gene-BT93_L5729"/>
</dbReference>
<organism evidence="11 12">
    <name type="scientific">Corymbia citriodora subsp. variegata</name>
    <dbReference type="NCBI Taxonomy" id="360336"/>
    <lineage>
        <taxon>Eukaryota</taxon>
        <taxon>Viridiplantae</taxon>
        <taxon>Streptophyta</taxon>
        <taxon>Embryophyta</taxon>
        <taxon>Tracheophyta</taxon>
        <taxon>Spermatophyta</taxon>
        <taxon>Magnoliopsida</taxon>
        <taxon>eudicotyledons</taxon>
        <taxon>Gunneridae</taxon>
        <taxon>Pentapetalae</taxon>
        <taxon>rosids</taxon>
        <taxon>malvids</taxon>
        <taxon>Myrtales</taxon>
        <taxon>Myrtaceae</taxon>
        <taxon>Myrtoideae</taxon>
        <taxon>Eucalypteae</taxon>
        <taxon>Corymbia</taxon>
    </lineage>
</organism>
<keyword evidence="12" id="KW-1185">Reference proteome</keyword>
<evidence type="ECO:0000256" key="7">
    <source>
        <dbReference type="PROSITE-ProRule" id="PRU00023"/>
    </source>
</evidence>
<dbReference type="PANTHER" id="PTHR24186">
    <property type="entry name" value="PROTEIN PHOSPHATASE 1 REGULATORY SUBUNIT"/>
    <property type="match status" value="1"/>
</dbReference>
<evidence type="ECO:0000256" key="4">
    <source>
        <dbReference type="ARBA" id="ARBA00022989"/>
    </source>
</evidence>
<keyword evidence="2 9" id="KW-0812">Transmembrane</keyword>
<feature type="transmembrane region" description="Helical" evidence="9">
    <location>
        <begin position="486"/>
        <end position="514"/>
    </location>
</feature>
<dbReference type="Pfam" id="PF13962">
    <property type="entry name" value="PGG"/>
    <property type="match status" value="1"/>
</dbReference>
<evidence type="ECO:0000256" key="3">
    <source>
        <dbReference type="ARBA" id="ARBA00022737"/>
    </source>
</evidence>
<dbReference type="PROSITE" id="PS50297">
    <property type="entry name" value="ANK_REP_REGION"/>
    <property type="match status" value="2"/>
</dbReference>
<evidence type="ECO:0000256" key="1">
    <source>
        <dbReference type="ARBA" id="ARBA00004141"/>
    </source>
</evidence>
<dbReference type="Proteomes" id="UP000806378">
    <property type="component" value="Unassembled WGS sequence"/>
</dbReference>
<sequence length="642" mass="71559">MEVHEDEGGVSLNNASVYAAARKLADVIKGANVEDINSMINELTCQTNSSAIFNFRELSEGSLLHIAAATGKIDILRLLLEHVDANLVAAKDDCWNTPLHIAAKAKAHVVADLLIHQARNLSSGEDNNWILRRKNKHGNTALHEAVLTRDARLVSHLLSIELEPVYWENVDRKSPLYLALDTGNSEIFWILLSYSFDPSRIEGLPPVHGVVAREQYDLLDEILKKNVKLFTMTDSKGGNIFHLAAFWNVPQVFKHLQLETEYLAREPDSNGDLPIHIASKRGHVAVIKKLLVVSPWVNSQGQTILHVAAKYGREKAVRYILRHPDLREMINERDHDGNTPSHLAVKYLQPAALMHLVLDERMNPSLLNREHLAIVDYAPDPPRRGSKRFPLNEDSRGMVNILLQSLSAKRSDLITLKPEARDKKYANISLVNPRELRENINTLMLVATLVTTVTFAARFTVLGGLNSSDMASKDDRGMAMMLDNKMFHDFVFCNTIAMFCSMTSVVFFMLAYLTEVHLSMLLSLVAGMLLAMSLPAMSLAFFIGVTLTVGKLPWLAKEISFVGHIFIIIIIITGALVPPMVLNLVVHPFVIRCLRPIRPLVSWFILACLCFLRVETTIDDSKEDQTGSKTSASPPLDGGGED</sequence>
<dbReference type="Gene3D" id="1.25.40.20">
    <property type="entry name" value="Ankyrin repeat-containing domain"/>
    <property type="match status" value="2"/>
</dbReference>
<dbReference type="EMBL" id="MU089633">
    <property type="protein sequence ID" value="KAF7850220.1"/>
    <property type="molecule type" value="Genomic_DNA"/>
</dbReference>
<keyword evidence="4 9" id="KW-1133">Transmembrane helix</keyword>
<evidence type="ECO:0000256" key="2">
    <source>
        <dbReference type="ARBA" id="ARBA00022692"/>
    </source>
</evidence>
<keyword evidence="5 7" id="KW-0040">ANK repeat</keyword>
<dbReference type="AlphaFoldDB" id="A0A8T0CRP0"/>
<dbReference type="PROSITE" id="PS50088">
    <property type="entry name" value="ANK_REPEAT"/>
    <property type="match status" value="2"/>
</dbReference>
<feature type="domain" description="PGG" evidence="10">
    <location>
        <begin position="435"/>
        <end position="547"/>
    </location>
</feature>
<dbReference type="SUPFAM" id="SSF48403">
    <property type="entry name" value="Ankyrin repeat"/>
    <property type="match status" value="1"/>
</dbReference>
<reference evidence="11" key="1">
    <citation type="submission" date="2020-05" db="EMBL/GenBank/DDBJ databases">
        <title>WGS assembly of Corymbia citriodora subspecies variegata.</title>
        <authorList>
            <person name="Barry K."/>
            <person name="Hundley H."/>
            <person name="Shu S."/>
            <person name="Jenkins J."/>
            <person name="Grimwood J."/>
            <person name="Baten A."/>
        </authorList>
    </citation>
    <scope>NUCLEOTIDE SEQUENCE</scope>
    <source>
        <strain evidence="11">CV2-018</strain>
    </source>
</reference>
<evidence type="ECO:0000256" key="6">
    <source>
        <dbReference type="ARBA" id="ARBA00023136"/>
    </source>
</evidence>
<dbReference type="OrthoDB" id="10057496at2759"/>
<feature type="transmembrane region" description="Helical" evidence="9">
    <location>
        <begin position="559"/>
        <end position="577"/>
    </location>
</feature>
<dbReference type="InterPro" id="IPR026961">
    <property type="entry name" value="PGG_dom"/>
</dbReference>
<evidence type="ECO:0000256" key="5">
    <source>
        <dbReference type="ARBA" id="ARBA00023043"/>
    </source>
</evidence>
<feature type="transmembrane region" description="Helical" evidence="9">
    <location>
        <begin position="597"/>
        <end position="614"/>
    </location>
</feature>
<feature type="transmembrane region" description="Helical" evidence="9">
    <location>
        <begin position="520"/>
        <end position="547"/>
    </location>
</feature>
<protein>
    <recommendedName>
        <fullName evidence="10">PGG domain-containing protein</fullName>
    </recommendedName>
</protein>
<evidence type="ECO:0000259" key="10">
    <source>
        <dbReference type="Pfam" id="PF13962"/>
    </source>
</evidence>
<feature type="repeat" description="ANK" evidence="7">
    <location>
        <begin position="300"/>
        <end position="323"/>
    </location>
</feature>
<dbReference type="Pfam" id="PF12796">
    <property type="entry name" value="Ank_2"/>
    <property type="match status" value="2"/>
</dbReference>